<gene>
    <name evidence="1" type="ORF">EAH69_09795</name>
</gene>
<reference evidence="1 2" key="1">
    <citation type="submission" date="2018-10" db="EMBL/GenBank/DDBJ databases">
        <authorList>
            <person name="Chen X."/>
        </authorList>
    </citation>
    <scope>NUCLEOTIDE SEQUENCE [LARGE SCALE GENOMIC DNA]</scope>
    <source>
        <strain evidence="1 2">YIM 102668</strain>
    </source>
</reference>
<evidence type="ECO:0000313" key="2">
    <source>
        <dbReference type="Proteomes" id="UP000275348"/>
    </source>
</evidence>
<accession>A0A3L9M5U2</accession>
<proteinExistence type="predicted"/>
<name>A0A3L9M5U2_9FLAO</name>
<dbReference type="Proteomes" id="UP000275348">
    <property type="component" value="Unassembled WGS sequence"/>
</dbReference>
<dbReference type="EMBL" id="RDOJ01000013">
    <property type="protein sequence ID" value="RLZ08597.1"/>
    <property type="molecule type" value="Genomic_DNA"/>
</dbReference>
<organism evidence="1 2">
    <name type="scientific">Faecalibacter macacae</name>
    <dbReference type="NCBI Taxonomy" id="1859289"/>
    <lineage>
        <taxon>Bacteria</taxon>
        <taxon>Pseudomonadati</taxon>
        <taxon>Bacteroidota</taxon>
        <taxon>Flavobacteriia</taxon>
        <taxon>Flavobacteriales</taxon>
        <taxon>Weeksellaceae</taxon>
        <taxon>Faecalibacter</taxon>
    </lineage>
</organism>
<dbReference type="AlphaFoldDB" id="A0A3L9M5U2"/>
<evidence type="ECO:0008006" key="3">
    <source>
        <dbReference type="Google" id="ProtNLM"/>
    </source>
</evidence>
<comment type="caution">
    <text evidence="1">The sequence shown here is derived from an EMBL/GenBank/DDBJ whole genome shotgun (WGS) entry which is preliminary data.</text>
</comment>
<protein>
    <recommendedName>
        <fullName evidence="3">Phage tail protein</fullName>
    </recommendedName>
</protein>
<dbReference type="OrthoDB" id="880361at2"/>
<evidence type="ECO:0000313" key="1">
    <source>
        <dbReference type="EMBL" id="RLZ08597.1"/>
    </source>
</evidence>
<sequence>MADTIINKFGKMQGWNAITFNILGRDVEGITSFSYTDAEEKENVYGAGKYPIGRGSGNYTAEVSATFYKEEYDAIQAVLPTGKRIQDIEPFDVIVMYEDQSGAIKKDIVRNVEFTGRGVEASQNDKTLAYEAELVCSHIDWNVVI</sequence>
<keyword evidence="2" id="KW-1185">Reference proteome</keyword>